<organism evidence="3 4">
    <name type="scientific">Myceligenerans salitolerans</name>
    <dbReference type="NCBI Taxonomy" id="1230528"/>
    <lineage>
        <taxon>Bacteria</taxon>
        <taxon>Bacillati</taxon>
        <taxon>Actinomycetota</taxon>
        <taxon>Actinomycetes</taxon>
        <taxon>Micrococcales</taxon>
        <taxon>Promicromonosporaceae</taxon>
        <taxon>Myceligenerans</taxon>
    </lineage>
</organism>
<protein>
    <submittedName>
        <fullName evidence="3">DUF2306 domain-containing protein</fullName>
    </submittedName>
</protein>
<feature type="transmembrane region" description="Helical" evidence="2">
    <location>
        <begin position="102"/>
        <end position="124"/>
    </location>
</feature>
<name>A0ABS3ICL9_9MICO</name>
<evidence type="ECO:0000313" key="4">
    <source>
        <dbReference type="Proteomes" id="UP000664617"/>
    </source>
</evidence>
<keyword evidence="2" id="KW-0812">Transmembrane</keyword>
<dbReference type="Pfam" id="PF10067">
    <property type="entry name" value="DUF2306"/>
    <property type="match status" value="1"/>
</dbReference>
<feature type="transmembrane region" description="Helical" evidence="2">
    <location>
        <begin position="202"/>
        <end position="223"/>
    </location>
</feature>
<feature type="region of interest" description="Disordered" evidence="1">
    <location>
        <begin position="265"/>
        <end position="288"/>
    </location>
</feature>
<proteinExistence type="predicted"/>
<reference evidence="3 4" key="1">
    <citation type="submission" date="2021-03" db="EMBL/GenBank/DDBJ databases">
        <authorList>
            <person name="Xin L."/>
        </authorList>
    </citation>
    <scope>NUCLEOTIDE SEQUENCE [LARGE SCALE GENOMIC DNA]</scope>
    <source>
        <strain evidence="3 4">XHU 5031</strain>
    </source>
</reference>
<evidence type="ECO:0000313" key="3">
    <source>
        <dbReference type="EMBL" id="MBO0610776.1"/>
    </source>
</evidence>
<evidence type="ECO:0000256" key="2">
    <source>
        <dbReference type="SAM" id="Phobius"/>
    </source>
</evidence>
<dbReference type="Proteomes" id="UP000664617">
    <property type="component" value="Unassembled WGS sequence"/>
</dbReference>
<feature type="transmembrane region" description="Helical" evidence="2">
    <location>
        <begin position="130"/>
        <end position="152"/>
    </location>
</feature>
<gene>
    <name evidence="3" type="ORF">J0911_17260</name>
</gene>
<reference evidence="4" key="2">
    <citation type="submission" date="2023-07" db="EMBL/GenBank/DDBJ databases">
        <title>Myceligenerans salitolerans sp. nov., a halotolerant actinomycete isolated from a salt lake in Xinjiang, China.</title>
        <authorList>
            <person name="Guan T."/>
        </authorList>
    </citation>
    <scope>NUCLEOTIDE SEQUENCE [LARGE SCALE GENOMIC DNA]</scope>
    <source>
        <strain evidence="4">XHU 5031</strain>
    </source>
</reference>
<dbReference type="RefSeq" id="WP_207276681.1">
    <property type="nucleotide sequence ID" value="NZ_JAFMPK010000047.1"/>
</dbReference>
<feature type="transmembrane region" description="Helical" evidence="2">
    <location>
        <begin position="21"/>
        <end position="41"/>
    </location>
</feature>
<feature type="transmembrane region" description="Helical" evidence="2">
    <location>
        <begin position="164"/>
        <end position="182"/>
    </location>
</feature>
<keyword evidence="4" id="KW-1185">Reference proteome</keyword>
<evidence type="ECO:0000256" key="1">
    <source>
        <dbReference type="SAM" id="MobiDB-lite"/>
    </source>
</evidence>
<feature type="transmembrane region" description="Helical" evidence="2">
    <location>
        <begin position="68"/>
        <end position="90"/>
    </location>
</feature>
<keyword evidence="2" id="KW-0472">Membrane</keyword>
<accession>A0ABS3ICL9</accession>
<comment type="caution">
    <text evidence="3">The sequence shown here is derived from an EMBL/GenBank/DDBJ whole genome shotgun (WGS) entry which is preliminary data.</text>
</comment>
<sequence>MSVDLERPRSARRSARRARGWWVWFALTSVALAVFAPFPYLTSSLSSLAGEGGGLAGNYVSRPAGIRVALYVHMVAGGIALGLSPLQLAAWVRARVPRLHRVVGRVVIVAMIVGGVSGMVLATVNAAGAVGTAGFGVLGALWVVFPVLGFLAIRRGDVATHRRWMVRGFALTYAAVMLRLWLGVLMGAQGLAGVPAGVAFEQAYVIVPFLCWVPNLVVVEWYLRRRGSAASRRLRLPDMSRPGVDPGLPCHVLSVRQSPTESAPCAACSGVKPSNSSWSMSPERENEE</sequence>
<dbReference type="EMBL" id="JAFMPK010000047">
    <property type="protein sequence ID" value="MBO0610776.1"/>
    <property type="molecule type" value="Genomic_DNA"/>
</dbReference>
<dbReference type="InterPro" id="IPR018750">
    <property type="entry name" value="DUF2306_membrane"/>
</dbReference>
<keyword evidence="2" id="KW-1133">Transmembrane helix</keyword>